<dbReference type="GO" id="GO:0036297">
    <property type="term" value="P:interstrand cross-link repair"/>
    <property type="evidence" value="ECO:0007669"/>
    <property type="project" value="InterPro"/>
</dbReference>
<comment type="caution">
    <text evidence="4">The sequence shown here is derived from an EMBL/GenBank/DDBJ whole genome shotgun (WGS) entry which is preliminary data.</text>
</comment>
<keyword evidence="1" id="KW-0227">DNA damage</keyword>
<comment type="cofactor">
    <cofactor evidence="1">
        <name>Mg(2+)</name>
        <dbReference type="ChEBI" id="CHEBI:18420"/>
    </cofactor>
    <cofactor evidence="1">
        <name>Mn(2+)</name>
        <dbReference type="ChEBI" id="CHEBI:29035"/>
    </cofactor>
</comment>
<evidence type="ECO:0000259" key="3">
    <source>
        <dbReference type="PROSITE" id="PS50800"/>
    </source>
</evidence>
<feature type="compositionally biased region" description="Polar residues" evidence="2">
    <location>
        <begin position="43"/>
        <end position="53"/>
    </location>
</feature>
<dbReference type="InterPro" id="IPR003034">
    <property type="entry name" value="SAP_dom"/>
</dbReference>
<reference evidence="4" key="1">
    <citation type="submission" date="2013-04" db="EMBL/GenBank/DDBJ databases">
        <authorList>
            <person name="Qu J."/>
            <person name="Murali S.C."/>
            <person name="Bandaranaike D."/>
            <person name="Bellair M."/>
            <person name="Blankenburg K."/>
            <person name="Chao H."/>
            <person name="Dinh H."/>
            <person name="Doddapaneni H."/>
            <person name="Downs B."/>
            <person name="Dugan-Rocha S."/>
            <person name="Elkadiri S."/>
            <person name="Gnanaolivu R.D."/>
            <person name="Hernandez B."/>
            <person name="Javaid M."/>
            <person name="Jayaseelan J.C."/>
            <person name="Lee S."/>
            <person name="Li M."/>
            <person name="Ming W."/>
            <person name="Munidasa M."/>
            <person name="Muniz J."/>
            <person name="Nguyen L."/>
            <person name="Ongeri F."/>
            <person name="Osuji N."/>
            <person name="Pu L.-L."/>
            <person name="Puazo M."/>
            <person name="Qu C."/>
            <person name="Quiroz J."/>
            <person name="Raj R."/>
            <person name="Weissenberger G."/>
            <person name="Xin Y."/>
            <person name="Zou X."/>
            <person name="Han Y."/>
            <person name="Richards S."/>
            <person name="Worley K."/>
            <person name="Muzny D."/>
            <person name="Gibbs R."/>
        </authorList>
    </citation>
    <scope>NUCLEOTIDE SEQUENCE</scope>
    <source>
        <strain evidence="4">Sampled in the wild</strain>
    </source>
</reference>
<proteinExistence type="inferred from homology"/>
<accession>A0A8K0JTZ8</accession>
<organism evidence="4 5">
    <name type="scientific">Ladona fulva</name>
    <name type="common">Scarce chaser dragonfly</name>
    <name type="synonym">Libellula fulva</name>
    <dbReference type="NCBI Taxonomy" id="123851"/>
    <lineage>
        <taxon>Eukaryota</taxon>
        <taxon>Metazoa</taxon>
        <taxon>Ecdysozoa</taxon>
        <taxon>Arthropoda</taxon>
        <taxon>Hexapoda</taxon>
        <taxon>Insecta</taxon>
        <taxon>Pterygota</taxon>
        <taxon>Palaeoptera</taxon>
        <taxon>Odonata</taxon>
        <taxon>Epiprocta</taxon>
        <taxon>Anisoptera</taxon>
        <taxon>Libelluloidea</taxon>
        <taxon>Libellulidae</taxon>
        <taxon>Ladona</taxon>
    </lineage>
</organism>
<gene>
    <name evidence="4" type="ORF">J437_LFUL008425</name>
</gene>
<evidence type="ECO:0000256" key="2">
    <source>
        <dbReference type="SAM" id="MobiDB-lite"/>
    </source>
</evidence>
<comment type="similarity">
    <text evidence="1">Belongs to the FAN1 family.</text>
</comment>
<keyword evidence="1" id="KW-0539">Nucleus</keyword>
<dbReference type="GO" id="GO:0005634">
    <property type="term" value="C:nucleus"/>
    <property type="evidence" value="ECO:0007669"/>
    <property type="project" value="UniProtKB-SubCell"/>
</dbReference>
<comment type="subcellular location">
    <subcellularLocation>
        <location evidence="1">Nucleus</location>
    </subcellularLocation>
</comment>
<dbReference type="PANTHER" id="PTHR15749:SF4">
    <property type="entry name" value="FANCONI-ASSOCIATED NUCLEASE 1"/>
    <property type="match status" value="1"/>
</dbReference>
<keyword evidence="5" id="KW-1185">Reference proteome</keyword>
<keyword evidence="1" id="KW-0540">Nuclease</keyword>
<dbReference type="GO" id="GO:0008409">
    <property type="term" value="F:5'-3' exonuclease activity"/>
    <property type="evidence" value="ECO:0007669"/>
    <property type="project" value="TreeGrafter"/>
</dbReference>
<sequence length="683" mass="77350">MDRSILSISNEEAERIKKDAAKQYEKLRESLQSTGNKEDKSSFARNYPTQGQISEAERIKEAASEILAKLRESISSSEGRGELSEFAVGANIDKEVNVDKQPNLHDHVLCSGKEEVNGAYARNERNKGRGVRSSTQVSDTSYARVDDTVDSSVNKSNQNCSISYSEAIKGSSLLPRKEGCAELVVQLEEDVSPIIIDYTNPLPSTSSDVDLSLRSLSNNLLQSGSPTRNLKGLCSETEISVDSCRKSGDRRKEVGVLQSVESHSWENFAAHLVAVRGNINLRNLFVHDDLTIFGIFTGLSLQAQAVFIQLLNSEYTWYRESGLLNSGDDDLNAEMSRELKSVIDTLIEKRLLITDAGDEKNDSLIRLLSLEELKNVCRILGLRDDGRKGVLIKSLIEFSNKQKIMDRVVGQDYKDTVKDQILKVLGRVIKLNHAPRELFLRTQLLYGLPLTKTMTVDGRVPLITIMNDVRAGKISYPDYTWEPLQNLFPSRDSLVRFQQALHLEANIKWRMKLKEFDEVTHLYESAFIQFQEELKDEHASEWSAGLPNCLQTFTRGAVLARAVHQSIECLRVKKMYTKMISAYETLLSQDLYLKLYKGMWYDQLARIYQSIMKDVSKTVIFLTEALADPSLNYIDRVLLSDRASPLVSGRKRKRTQMYEELKRMLSNLRDIPEISIDARCFDA</sequence>
<dbReference type="InterPro" id="IPR033315">
    <property type="entry name" value="Fan1-like"/>
</dbReference>
<dbReference type="GO" id="GO:0046872">
    <property type="term" value="F:metal ion binding"/>
    <property type="evidence" value="ECO:0007669"/>
    <property type="project" value="UniProtKB-KW"/>
</dbReference>
<feature type="compositionally biased region" description="Polar residues" evidence="2">
    <location>
        <begin position="132"/>
        <end position="141"/>
    </location>
</feature>
<keyword evidence="1" id="KW-0378">Hydrolase</keyword>
<keyword evidence="1" id="KW-0464">Manganese</keyword>
<reference evidence="4" key="2">
    <citation type="submission" date="2017-10" db="EMBL/GenBank/DDBJ databases">
        <title>Ladona fulva Genome sequencing and assembly.</title>
        <authorList>
            <person name="Murali S."/>
            <person name="Richards S."/>
            <person name="Bandaranaike D."/>
            <person name="Bellair M."/>
            <person name="Blankenburg K."/>
            <person name="Chao H."/>
            <person name="Dinh H."/>
            <person name="Doddapaneni H."/>
            <person name="Dugan-Rocha S."/>
            <person name="Elkadiri S."/>
            <person name="Gnanaolivu R."/>
            <person name="Hernandez B."/>
            <person name="Skinner E."/>
            <person name="Javaid M."/>
            <person name="Lee S."/>
            <person name="Li M."/>
            <person name="Ming W."/>
            <person name="Munidasa M."/>
            <person name="Muniz J."/>
            <person name="Nguyen L."/>
            <person name="Hughes D."/>
            <person name="Osuji N."/>
            <person name="Pu L.-L."/>
            <person name="Puazo M."/>
            <person name="Qu C."/>
            <person name="Quiroz J."/>
            <person name="Raj R."/>
            <person name="Weissenberger G."/>
            <person name="Xin Y."/>
            <person name="Zou X."/>
            <person name="Han Y."/>
            <person name="Worley K."/>
            <person name="Muzny D."/>
            <person name="Gibbs R."/>
        </authorList>
    </citation>
    <scope>NUCLEOTIDE SEQUENCE</scope>
    <source>
        <strain evidence="4">Sampled in the wild</strain>
    </source>
</reference>
<comment type="catalytic activity">
    <reaction evidence="1">
        <text>Hydrolytically removes 5'-nucleotides successively from the 3'-hydroxy termini of 3'-hydroxy-terminated oligonucleotides.</text>
        <dbReference type="EC" id="3.1.4.1"/>
    </reaction>
</comment>
<keyword evidence="1" id="KW-0479">Metal-binding</keyword>
<dbReference type="EMBL" id="KZ308133">
    <property type="protein sequence ID" value="KAG8222428.1"/>
    <property type="molecule type" value="Genomic_DNA"/>
</dbReference>
<dbReference type="PANTHER" id="PTHR15749">
    <property type="entry name" value="FANCONI-ASSOCIATED NUCLEASE 1"/>
    <property type="match status" value="1"/>
</dbReference>
<keyword evidence="1" id="KW-0234">DNA repair</keyword>
<keyword evidence="1" id="KW-0460">Magnesium</keyword>
<evidence type="ECO:0000313" key="4">
    <source>
        <dbReference type="EMBL" id="KAG8222428.1"/>
    </source>
</evidence>
<comment type="function">
    <text evidence="1">Nuclease required for the repair of DNA interstrand cross-links (ICL). Acts as a 5'-3' exonuclease that anchors at a cut end of DNA and cleaves DNA successively at every third nucleotide, allowing to excise an ICL from one strand through flanking incisions.</text>
</comment>
<feature type="region of interest" description="Disordered" evidence="2">
    <location>
        <begin position="27"/>
        <end position="55"/>
    </location>
</feature>
<name>A0A8K0JTZ8_LADFU</name>
<dbReference type="InterPro" id="IPR049126">
    <property type="entry name" value="FAN1-like_TPR"/>
</dbReference>
<dbReference type="EC" id="3.1.4.1" evidence="1"/>
<dbReference type="Proteomes" id="UP000792457">
    <property type="component" value="Unassembled WGS sequence"/>
</dbReference>
<feature type="domain" description="SAP" evidence="3">
    <location>
        <begin position="365"/>
        <end position="399"/>
    </location>
</feature>
<dbReference type="Pfam" id="PF21170">
    <property type="entry name" value="FAN1_TPR"/>
    <property type="match status" value="1"/>
</dbReference>
<dbReference type="GO" id="GO:0004528">
    <property type="term" value="F:phosphodiesterase I activity"/>
    <property type="evidence" value="ECO:0007669"/>
    <property type="project" value="UniProtKB-EC"/>
</dbReference>
<dbReference type="OrthoDB" id="76364at2759"/>
<dbReference type="PROSITE" id="PS50800">
    <property type="entry name" value="SAP"/>
    <property type="match status" value="1"/>
</dbReference>
<feature type="region of interest" description="Disordered" evidence="2">
    <location>
        <begin position="120"/>
        <end position="142"/>
    </location>
</feature>
<dbReference type="GO" id="GO:0017108">
    <property type="term" value="F:5'-flap endonuclease activity"/>
    <property type="evidence" value="ECO:0007669"/>
    <property type="project" value="TreeGrafter"/>
</dbReference>
<evidence type="ECO:0000256" key="1">
    <source>
        <dbReference type="RuleBase" id="RU365033"/>
    </source>
</evidence>
<dbReference type="GO" id="GO:0070336">
    <property type="term" value="F:flap-structured DNA binding"/>
    <property type="evidence" value="ECO:0007669"/>
    <property type="project" value="TreeGrafter"/>
</dbReference>
<dbReference type="AlphaFoldDB" id="A0A8K0JTZ8"/>
<protein>
    <recommendedName>
        <fullName evidence="1">Fanconi-associated nuclease</fullName>
        <ecNumber evidence="1">3.1.4.1</ecNumber>
    </recommendedName>
</protein>
<evidence type="ECO:0000313" key="5">
    <source>
        <dbReference type="Proteomes" id="UP000792457"/>
    </source>
</evidence>